<proteinExistence type="predicted"/>
<evidence type="ECO:0000313" key="1">
    <source>
        <dbReference type="EMBL" id="KAI7804054.1"/>
    </source>
</evidence>
<protein>
    <submittedName>
        <fullName evidence="1">Uncharacterized protein</fullName>
    </submittedName>
</protein>
<sequence length="53" mass="6392">VLGSGGVWRRWRPLWSGWDGNLERWHHNQRQRLENYELPANKRCSPSDKLEGY</sequence>
<dbReference type="Proteomes" id="UP001059041">
    <property type="component" value="Linkage Group LG11"/>
</dbReference>
<dbReference type="AlphaFoldDB" id="A0A9W7TXA5"/>
<dbReference type="EMBL" id="JAFHDT010000011">
    <property type="protein sequence ID" value="KAI7804054.1"/>
    <property type="molecule type" value="Genomic_DNA"/>
</dbReference>
<feature type="non-terminal residue" evidence="1">
    <location>
        <position position="1"/>
    </location>
</feature>
<comment type="caution">
    <text evidence="1">The sequence shown here is derived from an EMBL/GenBank/DDBJ whole genome shotgun (WGS) entry which is preliminary data.</text>
</comment>
<name>A0A9W7TXA5_TRIRA</name>
<evidence type="ECO:0000313" key="2">
    <source>
        <dbReference type="Proteomes" id="UP001059041"/>
    </source>
</evidence>
<accession>A0A9W7TXA5</accession>
<keyword evidence="2" id="KW-1185">Reference proteome</keyword>
<gene>
    <name evidence="1" type="ORF">IRJ41_022609</name>
</gene>
<reference evidence="1" key="1">
    <citation type="submission" date="2021-02" db="EMBL/GenBank/DDBJ databases">
        <title>Comparative genomics reveals that relaxation of natural selection precedes convergent phenotypic evolution of cavefish.</title>
        <authorList>
            <person name="Peng Z."/>
        </authorList>
    </citation>
    <scope>NUCLEOTIDE SEQUENCE</scope>
    <source>
        <tissue evidence="1">Muscle</tissue>
    </source>
</reference>
<feature type="non-terminal residue" evidence="1">
    <location>
        <position position="53"/>
    </location>
</feature>
<organism evidence="1 2">
    <name type="scientific">Triplophysa rosa</name>
    <name type="common">Cave loach</name>
    <dbReference type="NCBI Taxonomy" id="992332"/>
    <lineage>
        <taxon>Eukaryota</taxon>
        <taxon>Metazoa</taxon>
        <taxon>Chordata</taxon>
        <taxon>Craniata</taxon>
        <taxon>Vertebrata</taxon>
        <taxon>Euteleostomi</taxon>
        <taxon>Actinopterygii</taxon>
        <taxon>Neopterygii</taxon>
        <taxon>Teleostei</taxon>
        <taxon>Ostariophysi</taxon>
        <taxon>Cypriniformes</taxon>
        <taxon>Nemacheilidae</taxon>
        <taxon>Triplophysa</taxon>
    </lineage>
</organism>